<reference evidence="2" key="1">
    <citation type="journal article" date="2023" name="Commun. Biol.">
        <title>Genome analysis of Parmales, the sister group of diatoms, reveals the evolutionary specialization of diatoms from phago-mixotrophs to photoautotrophs.</title>
        <authorList>
            <person name="Ban H."/>
            <person name="Sato S."/>
            <person name="Yoshikawa S."/>
            <person name="Yamada K."/>
            <person name="Nakamura Y."/>
            <person name="Ichinomiya M."/>
            <person name="Sato N."/>
            <person name="Blanc-Mathieu R."/>
            <person name="Endo H."/>
            <person name="Kuwata A."/>
            <person name="Ogata H."/>
        </authorList>
    </citation>
    <scope>NUCLEOTIDE SEQUENCE [LARGE SCALE GENOMIC DNA]</scope>
    <source>
        <strain evidence="2">NIES 3701</strain>
    </source>
</reference>
<gene>
    <name evidence="1" type="ORF">TrST_g12565</name>
</gene>
<dbReference type="EMBL" id="BRXY01000267">
    <property type="protein sequence ID" value="GMH82371.1"/>
    <property type="molecule type" value="Genomic_DNA"/>
</dbReference>
<dbReference type="Proteomes" id="UP001165085">
    <property type="component" value="Unassembled WGS sequence"/>
</dbReference>
<dbReference type="AlphaFoldDB" id="A0A9W7B0W5"/>
<name>A0A9W7B0W5_9STRA</name>
<protein>
    <submittedName>
        <fullName evidence="1">Uncharacterized protein</fullName>
    </submittedName>
</protein>
<proteinExistence type="predicted"/>
<evidence type="ECO:0000313" key="1">
    <source>
        <dbReference type="EMBL" id="GMH82371.1"/>
    </source>
</evidence>
<comment type="caution">
    <text evidence="1">The sequence shown here is derived from an EMBL/GenBank/DDBJ whole genome shotgun (WGS) entry which is preliminary data.</text>
</comment>
<sequence>MSRMHESSSSLIHLDYETRQVRGIPVARASAHRLPHVWVENVTKRVKTEVSEFHLYKKTSVSLNKQFDRNFPEIYKYRRGKEPNRINLEYVSAEDRVVNRLNFVDDGMGRALKAPKMISEDGLGNVVKKRRRKKKKLRIEGPTVPPQKIDKMMGLESFDFLKDKERAKFSNTGSRGAKFYADINQVESRRRKKNRHLPRIRNKKERQKLTADVVALESALALISRYGDKYRGGEG</sequence>
<dbReference type="OrthoDB" id="194436at2759"/>
<organism evidence="1 2">
    <name type="scientific">Triparma strigata</name>
    <dbReference type="NCBI Taxonomy" id="1606541"/>
    <lineage>
        <taxon>Eukaryota</taxon>
        <taxon>Sar</taxon>
        <taxon>Stramenopiles</taxon>
        <taxon>Ochrophyta</taxon>
        <taxon>Bolidophyceae</taxon>
        <taxon>Parmales</taxon>
        <taxon>Triparmaceae</taxon>
        <taxon>Triparma</taxon>
    </lineage>
</organism>
<keyword evidence="2" id="KW-1185">Reference proteome</keyword>
<evidence type="ECO:0000313" key="2">
    <source>
        <dbReference type="Proteomes" id="UP001165085"/>
    </source>
</evidence>
<accession>A0A9W7B0W5</accession>